<dbReference type="Gene3D" id="2.60.120.200">
    <property type="match status" value="1"/>
</dbReference>
<dbReference type="PANTHER" id="PTHR35889:SF3">
    <property type="entry name" value="F-BOX DOMAIN-CONTAINING PROTEIN"/>
    <property type="match status" value="1"/>
</dbReference>
<sequence length="1098" mass="124012">MVKSSYSRFFQTGRYAISWRYGISTRLKKPFFLVLTSLTCFCIVSLLQSCNHVEKPAAIAKLADKLPETVDYNLHVKPILSDKCFFCHGPDKNSQKAGLELATREGALAALKKARGKHAIVPGDLANSEVYHRIITADEHDMMPPKASNRALSDYEKAVLIKWIEQGAEYKPHWALIKPQKASLPTVTDTHWPKNEIDHFILHKMEEKGLKPAPEADKETLLRRVSLDLTGLPPTLAEVDAFLADTSPNAYEKVVNRLLQSPHYGEKMAVDWLDLARYADTHGYTVDRYRPMWPWRDWVIQSFNQNQPFSQFLTWQLAGDLLPQPTREQRLATGFNRNHSQNTEGGIINEEFRVEYVADRTNTLGTAMLGLTVECARCHDHKFDPISQKDYYSLFAFFNNVDEAGQISWDDAMPVPTMLLSEKKQDSLLTFIDTKIKTAETALTLTKQAEQKAFTQWQTSTNQNVSVDLRKGLQARFTFDKLVNGQFVSEVSKTDKGTVLEPVLAAGKFGQAFHSNGDDILNLGQVGVFNRAQPFSIGVWVNIPNNLNKGVILHKGQGDILYNFRGYFLNIRDGKAELLMAHTWPYNSIIKVSQQVLPKQKWVQLTMTYDGSSKASGLKLYIDGKEAPMVTEKDNLYKDIIWPKGKHMGKDQPGLQVGADMRGTGFKNGLVDELVVYTRELTAPEVALLPTSSAATSPVQLRQPDPKSLFLYYLANISAPYQHQRDELLKLRAERNRVVEDIPEIMVMEDMKTPRPTYLLKRGVYDAHGERVRPDVPASILPYSPEFPRNRLGLAKWLLHPDNPLTARVVVNRYWQTYFGTGLQKSSNNFGNQGGLPTHPELLDWLAITFRESGWNVKAMQKLIVMSATYRQSSRVTREGLAKDPENTWLARGPMSRLTAEMIRDNALAASGLLSTKMGGPSVKPYQPEGLWAVNSATYDQDKGEGLYRRSLYTFWRRTNPPPSMNTFDAPSRSYCVVQRQKTSTPLQALILLNDPQFVEAAKVVAERSFIQKKTLPEELTEVFRLLTSRKPQPKELAILTRLYEQEYQKFRKNPAKLNGWLQAGEHKSTGINDLPALAAGAVVASTVMNSEAFVTKH</sequence>
<dbReference type="Pfam" id="PF13385">
    <property type="entry name" value="Laminin_G_3"/>
    <property type="match status" value="1"/>
</dbReference>
<evidence type="ECO:0000259" key="2">
    <source>
        <dbReference type="Pfam" id="PF07587"/>
    </source>
</evidence>
<feature type="domain" description="DUF1553" evidence="2">
    <location>
        <begin position="790"/>
        <end position="1043"/>
    </location>
</feature>
<dbReference type="KEGG" id="sfol:H3H32_04650"/>
<dbReference type="PANTHER" id="PTHR35889">
    <property type="entry name" value="CYCLOINULO-OLIGOSACCHARIDE FRUCTANOTRANSFERASE-RELATED"/>
    <property type="match status" value="1"/>
</dbReference>
<proteinExistence type="predicted"/>
<dbReference type="GO" id="GO:0004553">
    <property type="term" value="F:hydrolase activity, hydrolyzing O-glycosyl compounds"/>
    <property type="evidence" value="ECO:0007669"/>
    <property type="project" value="UniProtKB-ARBA"/>
</dbReference>
<dbReference type="EMBL" id="CP059732">
    <property type="protein sequence ID" value="QMW06838.1"/>
    <property type="molecule type" value="Genomic_DNA"/>
</dbReference>
<feature type="domain" description="Cytochrome C Planctomycete-type" evidence="3">
    <location>
        <begin position="84"/>
        <end position="146"/>
    </location>
</feature>
<dbReference type="GO" id="GO:0005975">
    <property type="term" value="P:carbohydrate metabolic process"/>
    <property type="evidence" value="ECO:0007669"/>
    <property type="project" value="UniProtKB-ARBA"/>
</dbReference>
<feature type="domain" description="DUF1549" evidence="1">
    <location>
        <begin position="196"/>
        <end position="402"/>
    </location>
</feature>
<dbReference type="InterPro" id="IPR022655">
    <property type="entry name" value="DUF1553"/>
</dbReference>
<organism evidence="4 5">
    <name type="scientific">Spirosoma foliorum</name>
    <dbReference type="NCBI Taxonomy" id="2710596"/>
    <lineage>
        <taxon>Bacteria</taxon>
        <taxon>Pseudomonadati</taxon>
        <taxon>Bacteroidota</taxon>
        <taxon>Cytophagia</taxon>
        <taxon>Cytophagales</taxon>
        <taxon>Cytophagaceae</taxon>
        <taxon>Spirosoma</taxon>
    </lineage>
</organism>
<evidence type="ECO:0000259" key="3">
    <source>
        <dbReference type="Pfam" id="PF07635"/>
    </source>
</evidence>
<reference evidence="4 5" key="1">
    <citation type="submission" date="2020-07" db="EMBL/GenBank/DDBJ databases">
        <title>Spirosoma foliorum sp. nov., isolated from the leaves on the Nejang mountain Korea, Republic of.</title>
        <authorList>
            <person name="Ho H."/>
            <person name="Lee Y.-J."/>
            <person name="Nurcahyanto D.-A."/>
            <person name="Kim S.-G."/>
        </authorList>
    </citation>
    <scope>NUCLEOTIDE SEQUENCE [LARGE SCALE GENOMIC DNA]</scope>
    <source>
        <strain evidence="4 5">PL0136</strain>
    </source>
</reference>
<dbReference type="Pfam" id="PF07587">
    <property type="entry name" value="PSD1"/>
    <property type="match status" value="1"/>
</dbReference>
<dbReference type="GO" id="GO:0020037">
    <property type="term" value="F:heme binding"/>
    <property type="evidence" value="ECO:0007669"/>
    <property type="project" value="InterPro"/>
</dbReference>
<dbReference type="SUPFAM" id="SSF49899">
    <property type="entry name" value="Concanavalin A-like lectins/glucanases"/>
    <property type="match status" value="1"/>
</dbReference>
<protein>
    <submittedName>
        <fullName evidence="4">DUF1553 domain-containing protein</fullName>
    </submittedName>
</protein>
<dbReference type="Pfam" id="PF07583">
    <property type="entry name" value="PSCyt2"/>
    <property type="match status" value="1"/>
</dbReference>
<dbReference type="InterPro" id="IPR011444">
    <property type="entry name" value="DUF1549"/>
</dbReference>
<dbReference type="InterPro" id="IPR036909">
    <property type="entry name" value="Cyt_c-like_dom_sf"/>
</dbReference>
<accession>A0A7G5H6U6</accession>
<gene>
    <name evidence="4" type="ORF">H3H32_04650</name>
</gene>
<evidence type="ECO:0000313" key="5">
    <source>
        <dbReference type="Proteomes" id="UP000515369"/>
    </source>
</evidence>
<dbReference type="Pfam" id="PF07635">
    <property type="entry name" value="PSCyt1"/>
    <property type="match status" value="1"/>
</dbReference>
<dbReference type="SUPFAM" id="SSF46626">
    <property type="entry name" value="Cytochrome c"/>
    <property type="match status" value="1"/>
</dbReference>
<evidence type="ECO:0000259" key="1">
    <source>
        <dbReference type="Pfam" id="PF07583"/>
    </source>
</evidence>
<dbReference type="InterPro" id="IPR011429">
    <property type="entry name" value="Cyt_c_Planctomycete-type"/>
</dbReference>
<dbReference type="GO" id="GO:0009055">
    <property type="term" value="F:electron transfer activity"/>
    <property type="evidence" value="ECO:0007669"/>
    <property type="project" value="InterPro"/>
</dbReference>
<name>A0A7G5H6U6_9BACT</name>
<dbReference type="InterPro" id="IPR013320">
    <property type="entry name" value="ConA-like_dom_sf"/>
</dbReference>
<dbReference type="AlphaFoldDB" id="A0A7G5H6U6"/>
<dbReference type="Proteomes" id="UP000515369">
    <property type="component" value="Chromosome"/>
</dbReference>
<evidence type="ECO:0000313" key="4">
    <source>
        <dbReference type="EMBL" id="QMW06838.1"/>
    </source>
</evidence>
<keyword evidence="5" id="KW-1185">Reference proteome</keyword>